<evidence type="ECO:0000313" key="1">
    <source>
        <dbReference type="EMBL" id="GAA4379807.1"/>
    </source>
</evidence>
<organism evidence="1 2">
    <name type="scientific">Hymenobacter koreensis</name>
    <dbReference type="NCBI Taxonomy" id="1084523"/>
    <lineage>
        <taxon>Bacteria</taxon>
        <taxon>Pseudomonadati</taxon>
        <taxon>Bacteroidota</taxon>
        <taxon>Cytophagia</taxon>
        <taxon>Cytophagales</taxon>
        <taxon>Hymenobacteraceae</taxon>
        <taxon>Hymenobacter</taxon>
    </lineage>
</organism>
<accession>A0ABP8IZ05</accession>
<sequence>MEMGNSKLRVLTVYSGMLMVGKPVYGETGTSPYFPNEDALGEGGRITLKSWACALSWVNASNTIVARKRNSDFMV</sequence>
<protein>
    <submittedName>
        <fullName evidence="1">Uncharacterized protein</fullName>
    </submittedName>
</protein>
<name>A0ABP8IZ05_9BACT</name>
<dbReference type="Proteomes" id="UP001500454">
    <property type="component" value="Unassembled WGS sequence"/>
</dbReference>
<keyword evidence="2" id="KW-1185">Reference proteome</keyword>
<gene>
    <name evidence="1" type="ORF">GCM10023186_17600</name>
</gene>
<proteinExistence type="predicted"/>
<dbReference type="EMBL" id="BAABHA010000003">
    <property type="protein sequence ID" value="GAA4379807.1"/>
    <property type="molecule type" value="Genomic_DNA"/>
</dbReference>
<reference evidence="2" key="1">
    <citation type="journal article" date="2019" name="Int. J. Syst. Evol. Microbiol.">
        <title>The Global Catalogue of Microorganisms (GCM) 10K type strain sequencing project: providing services to taxonomists for standard genome sequencing and annotation.</title>
        <authorList>
            <consortium name="The Broad Institute Genomics Platform"/>
            <consortium name="The Broad Institute Genome Sequencing Center for Infectious Disease"/>
            <person name="Wu L."/>
            <person name="Ma J."/>
        </authorList>
    </citation>
    <scope>NUCLEOTIDE SEQUENCE [LARGE SCALE GENOMIC DNA]</scope>
    <source>
        <strain evidence="2">JCM 17924</strain>
    </source>
</reference>
<evidence type="ECO:0000313" key="2">
    <source>
        <dbReference type="Proteomes" id="UP001500454"/>
    </source>
</evidence>
<comment type="caution">
    <text evidence="1">The sequence shown here is derived from an EMBL/GenBank/DDBJ whole genome shotgun (WGS) entry which is preliminary data.</text>
</comment>